<dbReference type="HOGENOM" id="CLU_3145295_0_0_1"/>
<dbReference type="AlphaFoldDB" id="K4A4C1"/>
<proteinExistence type="predicted"/>
<dbReference type="Proteomes" id="UP000004995">
    <property type="component" value="Unassembled WGS sequence"/>
</dbReference>
<sequence length="49" mass="5544">MLLDVAFVCLICGRSKCIFVMCTVAIKLMYLCNSLKYANFEICTMSLLL</sequence>
<dbReference type="Gramene" id="KQL24176">
    <property type="protein sequence ID" value="KQL24176"/>
    <property type="gene ID" value="SETIT_033725mg"/>
</dbReference>
<reference evidence="2" key="1">
    <citation type="journal article" date="2012" name="Nat. Biotechnol.">
        <title>Reference genome sequence of the model plant Setaria.</title>
        <authorList>
            <person name="Bennetzen J.L."/>
            <person name="Schmutz J."/>
            <person name="Wang H."/>
            <person name="Percifield R."/>
            <person name="Hawkins J."/>
            <person name="Pontaroli A.C."/>
            <person name="Estep M."/>
            <person name="Feng L."/>
            <person name="Vaughn J.N."/>
            <person name="Grimwood J."/>
            <person name="Jenkins J."/>
            <person name="Barry K."/>
            <person name="Lindquist E."/>
            <person name="Hellsten U."/>
            <person name="Deshpande S."/>
            <person name="Wang X."/>
            <person name="Wu X."/>
            <person name="Mitros T."/>
            <person name="Triplett J."/>
            <person name="Yang X."/>
            <person name="Ye C.Y."/>
            <person name="Mauro-Herrera M."/>
            <person name="Wang L."/>
            <person name="Li P."/>
            <person name="Sharma M."/>
            <person name="Sharma R."/>
            <person name="Ronald P.C."/>
            <person name="Panaud O."/>
            <person name="Kellogg E.A."/>
            <person name="Brutnell T.P."/>
            <person name="Doust A.N."/>
            <person name="Tuskan G.A."/>
            <person name="Rokhsar D."/>
            <person name="Devos K.M."/>
        </authorList>
    </citation>
    <scope>NUCLEOTIDE SEQUENCE [LARGE SCALE GENOMIC DNA]</scope>
    <source>
        <strain evidence="2">cv. Yugu1</strain>
    </source>
</reference>
<dbReference type="EMBL" id="AGNK02001018">
    <property type="status" value="NOT_ANNOTATED_CDS"/>
    <property type="molecule type" value="Genomic_DNA"/>
</dbReference>
<keyword evidence="2" id="KW-1185">Reference proteome</keyword>
<accession>K4A4C1</accession>
<evidence type="ECO:0000313" key="2">
    <source>
        <dbReference type="Proteomes" id="UP000004995"/>
    </source>
</evidence>
<protein>
    <submittedName>
        <fullName evidence="1">Uncharacterized protein</fullName>
    </submittedName>
</protein>
<organism evidence="1 2">
    <name type="scientific">Setaria italica</name>
    <name type="common">Foxtail millet</name>
    <name type="synonym">Panicum italicum</name>
    <dbReference type="NCBI Taxonomy" id="4555"/>
    <lineage>
        <taxon>Eukaryota</taxon>
        <taxon>Viridiplantae</taxon>
        <taxon>Streptophyta</taxon>
        <taxon>Embryophyta</taxon>
        <taxon>Tracheophyta</taxon>
        <taxon>Spermatophyta</taxon>
        <taxon>Magnoliopsida</taxon>
        <taxon>Liliopsida</taxon>
        <taxon>Poales</taxon>
        <taxon>Poaceae</taxon>
        <taxon>PACMAD clade</taxon>
        <taxon>Panicoideae</taxon>
        <taxon>Panicodae</taxon>
        <taxon>Paniceae</taxon>
        <taxon>Cenchrinae</taxon>
        <taxon>Setaria</taxon>
    </lineage>
</organism>
<evidence type="ECO:0000313" key="1">
    <source>
        <dbReference type="EnsemblPlants" id="KQL24176"/>
    </source>
</evidence>
<dbReference type="InParanoid" id="K4A4C1"/>
<dbReference type="EnsemblPlants" id="KQL24176">
    <property type="protein sequence ID" value="KQL24176"/>
    <property type="gene ID" value="SETIT_033725mg"/>
</dbReference>
<name>K4A4C1_SETIT</name>
<reference evidence="1" key="2">
    <citation type="submission" date="2018-08" db="UniProtKB">
        <authorList>
            <consortium name="EnsemblPlants"/>
        </authorList>
    </citation>
    <scope>IDENTIFICATION</scope>
    <source>
        <strain evidence="1">Yugu1</strain>
    </source>
</reference>